<comment type="caution">
    <text evidence="1">The sequence shown here is derived from an EMBL/GenBank/DDBJ whole genome shotgun (WGS) entry which is preliminary data.</text>
</comment>
<reference evidence="1 2" key="1">
    <citation type="submission" date="2019-03" db="EMBL/GenBank/DDBJ databases">
        <title>The genome sequence of a newly discovered highly antifungal drug resistant Aspergillus species, Aspergillus tanneri NIH 1004.</title>
        <authorList>
            <person name="Mounaud S."/>
            <person name="Singh I."/>
            <person name="Joardar V."/>
            <person name="Pakala S."/>
            <person name="Pakala S."/>
            <person name="Venepally P."/>
            <person name="Hoover J."/>
            <person name="Nierman W."/>
            <person name="Chung J."/>
            <person name="Losada L."/>
        </authorList>
    </citation>
    <scope>NUCLEOTIDE SEQUENCE [LARGE SCALE GENOMIC DNA]</scope>
    <source>
        <strain evidence="1 2">NIH1004</strain>
    </source>
</reference>
<accession>A0A4V3UMZ7</accession>
<dbReference type="Gene3D" id="3.30.559.10">
    <property type="entry name" value="Chloramphenicol acetyltransferase-like domain"/>
    <property type="match status" value="1"/>
</dbReference>
<gene>
    <name evidence="1" type="ORF">EYZ11_011325</name>
</gene>
<dbReference type="PANTHER" id="PTHR28037:SF1">
    <property type="entry name" value="ALCOHOL O-ACETYLTRANSFERASE 1-RELATED"/>
    <property type="match status" value="1"/>
</dbReference>
<dbReference type="VEuPathDB" id="FungiDB:EYZ11_011325"/>
<evidence type="ECO:0000313" key="2">
    <source>
        <dbReference type="Proteomes" id="UP000308092"/>
    </source>
</evidence>
<evidence type="ECO:0008006" key="3">
    <source>
        <dbReference type="Google" id="ProtNLM"/>
    </source>
</evidence>
<dbReference type="Proteomes" id="UP000308092">
    <property type="component" value="Unassembled WGS sequence"/>
</dbReference>
<proteinExistence type="predicted"/>
<dbReference type="SUPFAM" id="SSF52777">
    <property type="entry name" value="CoA-dependent acyltransferases"/>
    <property type="match status" value="2"/>
</dbReference>
<dbReference type="InterPro" id="IPR052058">
    <property type="entry name" value="Alcohol_O-acetyltransferase"/>
</dbReference>
<dbReference type="EMBL" id="SOSA01000688">
    <property type="protein sequence ID" value="THC89234.1"/>
    <property type="molecule type" value="Genomic_DNA"/>
</dbReference>
<dbReference type="STRING" id="1220188.A0A4V3UMZ7"/>
<dbReference type="InterPro" id="IPR023213">
    <property type="entry name" value="CAT-like_dom_sf"/>
</dbReference>
<dbReference type="AlphaFoldDB" id="A0A4V3UMZ7"/>
<protein>
    <recommendedName>
        <fullName evidence="3">Alcohol acetyltransferase</fullName>
    </recommendedName>
</protein>
<dbReference type="InterPro" id="IPR010828">
    <property type="entry name" value="Atf2/Sli1-like"/>
</dbReference>
<dbReference type="GO" id="GO:0008080">
    <property type="term" value="F:N-acetyltransferase activity"/>
    <property type="evidence" value="ECO:0007669"/>
    <property type="project" value="TreeGrafter"/>
</dbReference>
<organism evidence="1 2">
    <name type="scientific">Aspergillus tanneri</name>
    <dbReference type="NCBI Taxonomy" id="1220188"/>
    <lineage>
        <taxon>Eukaryota</taxon>
        <taxon>Fungi</taxon>
        <taxon>Dikarya</taxon>
        <taxon>Ascomycota</taxon>
        <taxon>Pezizomycotina</taxon>
        <taxon>Eurotiomycetes</taxon>
        <taxon>Eurotiomycetidae</taxon>
        <taxon>Eurotiales</taxon>
        <taxon>Aspergillaceae</taxon>
        <taxon>Aspergillus</taxon>
        <taxon>Aspergillus subgen. Circumdati</taxon>
    </lineage>
</organism>
<name>A0A4V3UMZ7_9EURO</name>
<sequence length="466" mass="52143">MSGTEQFEKLRSVAPGGLEKYSTARHHLKFYYNAEVAANYILPESFALPVKDYVYRACETLIGQHPALAAIPVGEDTKKPYFVRLPQIDLDQAVSFQDRTRGFPGEDEEDQELEALLKAQHNTGFTPPYPHWRLCILTDTANKRQFTAAYTFHHAISDGGSGMAFHRAFLQALQNSASLASGEVKHIILPPEMPLLSSIEEVHPLPLSLWYIATAIFRAKIWSPRDPGLWTGSKIASPLETDFRHFVCSRSMTSSFKDLCRQNDTTITATLQTIIARSLFAHLPERYTQLQCVGAISTRRWLSGIITVDSLGCWVQDYKDTHNRHESTQDSFPWSEAKRARETIEKVLNLQGRDASLSLLKYVEDIQEELFLSKLGKERDSSFELSNIGAMRSNHPHDPSMPQMGRMVFSQSANITGSAIEISAVTGADGCLVLCFTWQKGVVEESLISLVVQTAKAELQGLCTDK</sequence>
<evidence type="ECO:0000313" key="1">
    <source>
        <dbReference type="EMBL" id="THC89234.1"/>
    </source>
</evidence>
<dbReference type="Pfam" id="PF07247">
    <property type="entry name" value="AATase"/>
    <property type="match status" value="1"/>
</dbReference>
<dbReference type="PANTHER" id="PTHR28037">
    <property type="entry name" value="ALCOHOL O-ACETYLTRANSFERASE 1-RELATED"/>
    <property type="match status" value="1"/>
</dbReference>
<keyword evidence="2" id="KW-1185">Reference proteome</keyword>